<dbReference type="EMBL" id="KQ965790">
    <property type="protein sequence ID" value="KXS12194.1"/>
    <property type="molecule type" value="Genomic_DNA"/>
</dbReference>
<feature type="compositionally biased region" description="Low complexity" evidence="1">
    <location>
        <begin position="36"/>
        <end position="49"/>
    </location>
</feature>
<evidence type="ECO:0000313" key="3">
    <source>
        <dbReference type="Proteomes" id="UP000070544"/>
    </source>
</evidence>
<feature type="compositionally biased region" description="Low complexity" evidence="1">
    <location>
        <begin position="119"/>
        <end position="132"/>
    </location>
</feature>
<organism evidence="2 3">
    <name type="scientific">Gonapodya prolifera (strain JEL478)</name>
    <name type="common">Monoblepharis prolifera</name>
    <dbReference type="NCBI Taxonomy" id="1344416"/>
    <lineage>
        <taxon>Eukaryota</taxon>
        <taxon>Fungi</taxon>
        <taxon>Fungi incertae sedis</taxon>
        <taxon>Chytridiomycota</taxon>
        <taxon>Chytridiomycota incertae sedis</taxon>
        <taxon>Monoblepharidomycetes</taxon>
        <taxon>Monoblepharidales</taxon>
        <taxon>Gonapodyaceae</taxon>
        <taxon>Gonapodya</taxon>
    </lineage>
</organism>
<feature type="region of interest" description="Disordered" evidence="1">
    <location>
        <begin position="1"/>
        <end position="62"/>
    </location>
</feature>
<proteinExistence type="predicted"/>
<accession>A0A139A642</accession>
<protein>
    <submittedName>
        <fullName evidence="2">Uncharacterized protein</fullName>
    </submittedName>
</protein>
<feature type="region of interest" description="Disordered" evidence="1">
    <location>
        <begin position="188"/>
        <end position="207"/>
    </location>
</feature>
<dbReference type="AlphaFoldDB" id="A0A139A642"/>
<feature type="compositionally biased region" description="Polar residues" evidence="1">
    <location>
        <begin position="109"/>
        <end position="118"/>
    </location>
</feature>
<feature type="compositionally biased region" description="Low complexity" evidence="1">
    <location>
        <begin position="11"/>
        <end position="28"/>
    </location>
</feature>
<feature type="region of interest" description="Disordered" evidence="1">
    <location>
        <begin position="281"/>
        <end position="314"/>
    </location>
</feature>
<evidence type="ECO:0000256" key="1">
    <source>
        <dbReference type="SAM" id="MobiDB-lite"/>
    </source>
</evidence>
<reference evidence="2 3" key="1">
    <citation type="journal article" date="2015" name="Genome Biol. Evol.">
        <title>Phylogenomic analyses indicate that early fungi evolved digesting cell walls of algal ancestors of land plants.</title>
        <authorList>
            <person name="Chang Y."/>
            <person name="Wang S."/>
            <person name="Sekimoto S."/>
            <person name="Aerts A.L."/>
            <person name="Choi C."/>
            <person name="Clum A."/>
            <person name="LaButti K.M."/>
            <person name="Lindquist E.A."/>
            <person name="Yee Ngan C."/>
            <person name="Ohm R.A."/>
            <person name="Salamov A.A."/>
            <person name="Grigoriev I.V."/>
            <person name="Spatafora J.W."/>
            <person name="Berbee M.L."/>
        </authorList>
    </citation>
    <scope>NUCLEOTIDE SEQUENCE [LARGE SCALE GENOMIC DNA]</scope>
    <source>
        <strain evidence="2 3">JEL478</strain>
    </source>
</reference>
<feature type="region of interest" description="Disordered" evidence="1">
    <location>
        <begin position="80"/>
        <end position="143"/>
    </location>
</feature>
<name>A0A139A642_GONPJ</name>
<gene>
    <name evidence="2" type="ORF">M427DRAFT_157469</name>
</gene>
<sequence>MLRVQHPPGGHSSLSLSHTSTFNSSQPNSAPPSKPPSASSSYMQSSDAPYVGTSASRESNRRRNVASNVFGFGDVALGGGGGGFGPTASQDWEFGGSGGRRGKGKYAPTSETTQLSIFGTSTSRMNGSSNSSAGTMKASHMTPHFDSPVESSSYIPSLLSAPSSGMDQVVDRQLTYADVPGLEMYSGATTSNAAKPPSPPVSFSSGTSYAPGMTSDALRTPYPLVRQPTLATIRRQHTNGSDIFNLLPVPGADAAGSVSNGGSRPPSMGLWAPVSSIGASSSGSWSGGSTRGGQYPKTSLFGSEPAAGGGQEVRIAPRRGYDSYKNLFGDSWGSK</sequence>
<evidence type="ECO:0000313" key="2">
    <source>
        <dbReference type="EMBL" id="KXS12194.1"/>
    </source>
</evidence>
<keyword evidence="3" id="KW-1185">Reference proteome</keyword>
<dbReference type="Proteomes" id="UP000070544">
    <property type="component" value="Unassembled WGS sequence"/>
</dbReference>